<dbReference type="Proteomes" id="UP000637423">
    <property type="component" value="Unassembled WGS sequence"/>
</dbReference>
<reference evidence="2" key="2">
    <citation type="submission" date="2020-09" db="EMBL/GenBank/DDBJ databases">
        <authorList>
            <person name="Sun Q."/>
            <person name="Zhou Y."/>
        </authorList>
    </citation>
    <scope>NUCLEOTIDE SEQUENCE</scope>
    <source>
        <strain evidence="2">CGMCC 1.10998</strain>
    </source>
</reference>
<protein>
    <submittedName>
        <fullName evidence="2">Uncharacterized protein</fullName>
    </submittedName>
</protein>
<name>A0A916U778_9BURK</name>
<evidence type="ECO:0000313" key="3">
    <source>
        <dbReference type="Proteomes" id="UP000637423"/>
    </source>
</evidence>
<dbReference type="EMBL" id="BMED01000001">
    <property type="protein sequence ID" value="GGC62942.1"/>
    <property type="molecule type" value="Genomic_DNA"/>
</dbReference>
<sequence>MKNLLNLGLAGDDDDTSLKLEEQFRQQRKIHLRSESDDQGDKPSRRPARLFKPVEESKTGRRTMYAS</sequence>
<comment type="caution">
    <text evidence="2">The sequence shown here is derived from an EMBL/GenBank/DDBJ whole genome shotgun (WGS) entry which is preliminary data.</text>
</comment>
<organism evidence="2 3">
    <name type="scientific">Undibacterium terreum</name>
    <dbReference type="NCBI Taxonomy" id="1224302"/>
    <lineage>
        <taxon>Bacteria</taxon>
        <taxon>Pseudomonadati</taxon>
        <taxon>Pseudomonadota</taxon>
        <taxon>Betaproteobacteria</taxon>
        <taxon>Burkholderiales</taxon>
        <taxon>Oxalobacteraceae</taxon>
        <taxon>Undibacterium</taxon>
    </lineage>
</organism>
<proteinExistence type="predicted"/>
<dbReference type="AlphaFoldDB" id="A0A916U778"/>
<evidence type="ECO:0000256" key="1">
    <source>
        <dbReference type="SAM" id="MobiDB-lite"/>
    </source>
</evidence>
<feature type="compositionally biased region" description="Basic and acidic residues" evidence="1">
    <location>
        <begin position="32"/>
        <end position="44"/>
    </location>
</feature>
<gene>
    <name evidence="2" type="ORF">GCM10011396_07400</name>
</gene>
<evidence type="ECO:0000313" key="2">
    <source>
        <dbReference type="EMBL" id="GGC62942.1"/>
    </source>
</evidence>
<dbReference type="RefSeq" id="WP_188564610.1">
    <property type="nucleotide sequence ID" value="NZ_BMED01000001.1"/>
</dbReference>
<feature type="region of interest" description="Disordered" evidence="1">
    <location>
        <begin position="27"/>
        <end position="67"/>
    </location>
</feature>
<reference evidence="2" key="1">
    <citation type="journal article" date="2014" name="Int. J. Syst. Evol. Microbiol.">
        <title>Complete genome sequence of Corynebacterium casei LMG S-19264T (=DSM 44701T), isolated from a smear-ripened cheese.</title>
        <authorList>
            <consortium name="US DOE Joint Genome Institute (JGI-PGF)"/>
            <person name="Walter F."/>
            <person name="Albersmeier A."/>
            <person name="Kalinowski J."/>
            <person name="Ruckert C."/>
        </authorList>
    </citation>
    <scope>NUCLEOTIDE SEQUENCE</scope>
    <source>
        <strain evidence="2">CGMCC 1.10998</strain>
    </source>
</reference>
<accession>A0A916U778</accession>
<keyword evidence="3" id="KW-1185">Reference proteome</keyword>